<dbReference type="OrthoDB" id="9788659at2"/>
<name>A0A348AI10_9FIRM</name>
<dbReference type="RefSeq" id="WP_158618672.1">
    <property type="nucleotide sequence ID" value="NZ_AP018449.1"/>
</dbReference>
<keyword evidence="1" id="KW-0812">Transmembrane</keyword>
<reference evidence="2 3" key="1">
    <citation type="journal article" date="2018" name="Int. J. Syst. Evol. Microbiol.">
        <title>Methylomusa anaerophila gen. nov., sp. nov., an anaerobic methanol-utilizing bacterium isolated from a microbial fuel cell.</title>
        <authorList>
            <person name="Amano N."/>
            <person name="Yamamuro A."/>
            <person name="Miyahara M."/>
            <person name="Kouzuma A."/>
            <person name="Abe T."/>
            <person name="Watanabe K."/>
        </authorList>
    </citation>
    <scope>NUCLEOTIDE SEQUENCE [LARGE SCALE GENOMIC DNA]</scope>
    <source>
        <strain evidence="2 3">MMFC1</strain>
    </source>
</reference>
<dbReference type="Proteomes" id="UP000276437">
    <property type="component" value="Chromosome"/>
</dbReference>
<keyword evidence="1" id="KW-0472">Membrane</keyword>
<evidence type="ECO:0000313" key="3">
    <source>
        <dbReference type="Proteomes" id="UP000276437"/>
    </source>
</evidence>
<dbReference type="AlphaFoldDB" id="A0A348AI10"/>
<sequence length="118" mass="13289">MNRVTGFIEKIPGFRTGIWWKQVAASAVYIIIAVSITGAVLYRAENKQPPVDKKEHPVTKWQKRPIIPLDQVNITTSFAGMEMKGAKSFDVAIVNIMFLADNYLPIQKILVNFKLADL</sequence>
<keyword evidence="1" id="KW-1133">Transmembrane helix</keyword>
<dbReference type="EMBL" id="AP018449">
    <property type="protein sequence ID" value="BBB90708.1"/>
    <property type="molecule type" value="Genomic_DNA"/>
</dbReference>
<keyword evidence="3" id="KW-1185">Reference proteome</keyword>
<accession>A0A348AI10</accession>
<feature type="transmembrane region" description="Helical" evidence="1">
    <location>
        <begin position="23"/>
        <end position="44"/>
    </location>
</feature>
<organism evidence="2 3">
    <name type="scientific">Methylomusa anaerophila</name>
    <dbReference type="NCBI Taxonomy" id="1930071"/>
    <lineage>
        <taxon>Bacteria</taxon>
        <taxon>Bacillati</taxon>
        <taxon>Bacillota</taxon>
        <taxon>Negativicutes</taxon>
        <taxon>Selenomonadales</taxon>
        <taxon>Sporomusaceae</taxon>
        <taxon>Methylomusa</taxon>
    </lineage>
</organism>
<dbReference type="KEGG" id="mana:MAMMFC1_01369"/>
<gene>
    <name evidence="2" type="ORF">MAMMFC1_01369</name>
</gene>
<evidence type="ECO:0000313" key="2">
    <source>
        <dbReference type="EMBL" id="BBB90708.1"/>
    </source>
</evidence>
<proteinExistence type="predicted"/>
<evidence type="ECO:0000256" key="1">
    <source>
        <dbReference type="SAM" id="Phobius"/>
    </source>
</evidence>
<protein>
    <submittedName>
        <fullName evidence="2">Uncharacterized protein</fullName>
    </submittedName>
</protein>